<comment type="subcellular location">
    <subcellularLocation>
        <location evidence="1">Golgi apparatus</location>
    </subcellularLocation>
</comment>
<dbReference type="PANTHER" id="PTHR18921">
    <property type="entry name" value="MYOSIN HEAVY CHAIN - RELATED"/>
    <property type="match status" value="1"/>
</dbReference>
<dbReference type="AlphaFoldDB" id="A0AAD5U300"/>
<feature type="coiled-coil region" evidence="4">
    <location>
        <begin position="594"/>
        <end position="653"/>
    </location>
</feature>
<dbReference type="PANTHER" id="PTHR18921:SF2">
    <property type="entry name" value="THYROID RECEPTOR-INTERACTING PROTEIN 11"/>
    <property type="match status" value="1"/>
</dbReference>
<proteinExistence type="predicted"/>
<dbReference type="EMBL" id="JADGJW010000247">
    <property type="protein sequence ID" value="KAJ3221162.1"/>
    <property type="molecule type" value="Genomic_DNA"/>
</dbReference>
<evidence type="ECO:0000256" key="3">
    <source>
        <dbReference type="ARBA" id="ARBA00023054"/>
    </source>
</evidence>
<name>A0AAD5U300_9FUNG</name>
<keyword evidence="3 4" id="KW-0175">Coiled coil</keyword>
<evidence type="ECO:0000256" key="2">
    <source>
        <dbReference type="ARBA" id="ARBA00023034"/>
    </source>
</evidence>
<dbReference type="Proteomes" id="UP001211065">
    <property type="component" value="Unassembled WGS sequence"/>
</dbReference>
<evidence type="ECO:0000313" key="5">
    <source>
        <dbReference type="EMBL" id="KAJ3221162.1"/>
    </source>
</evidence>
<accession>A0AAD5U300</accession>
<sequence length="1003" mass="115538">MSSWFDSLQKINDLVQQPSDNVKPSNGVSTMEEVDFLKQKLSECQHQLEIKDKSISSIESELNISKQKLEKAVHHLYNLTDENQRLSTLVNEQSIELENFKLGSETIDLQHEGVGQSPHMLQVAENKNLLVRLKDLEESSISIKSEAIQKLKVAEDKIMHLEESNSVLMKEIEILRAEQKDSSVNVDSWLQVDKESEMNESEKLRNSESLVVILENKISNLENLLNDLKIKAESDANLLSECHEKYTTVLEISQLKEELNVSNNNKVQLENTHNSLKNDFELKEKSNTLFQEKIVNLQAELSALQEELGGVTQLKQRSDNQILELTQQLQELSLNIAKMDAESENLNMKNDTENIIELKNQLEIKKEMIKENDEKYKLLFEALSKCKQENLELYKKLELLQEECNNSNKLIEVKDENSFFLQNEFDALNLKYNNESSKMESLLKENADYHKKVEELEEVVKNLNCKMLDYSKVLGELHLSEKANASLKTELSEAHFNIGKLADQKNSLIKSDEDIELIFVQLTETITSKLYDCINVLIDDSKRDLPENFSFSISLFDKTFMLDGIEDILKCCEEKFKEFRSREVEVDGVLFESRAAVEKMRNDYESLISELNNRKLEEEKQWLQLVDIEKEEKDVLRSQNEAMLEKLKELKNTVGPRLQAEMEHGALLGQEVESLKSLNCQLNEKLSATEKEYNGILRELHTLKDNHSTNVNVKLEEQSFLQEQLMKYKREVERLRLHLVEMEEHHTNESLKTDDFVHEYKFQMQKFKEKSEEFESLYEERGFEIEKLKEKAKELSELLEIKENLLIEANEECRMNSVSVENLQNVLRDLHANQQSELQLAAEALNSKLLMLENEVEDWKLKAITAKNEIIQLENSLPNAKLLQEELADKALIISKLKLEVSQSQAHLSDAMRRMRDGSESTIDKDNVGLGKKPANYFGVQPNSPISPTAITLDPVAQGGSFTDLWVNYLLKAATGGEQKNDDKIASPVRRISMDSNNTKNVV</sequence>
<keyword evidence="6" id="KW-1185">Reference proteome</keyword>
<dbReference type="GO" id="GO:0031267">
    <property type="term" value="F:small GTPase binding"/>
    <property type="evidence" value="ECO:0007669"/>
    <property type="project" value="TreeGrafter"/>
</dbReference>
<evidence type="ECO:0000313" key="6">
    <source>
        <dbReference type="Proteomes" id="UP001211065"/>
    </source>
</evidence>
<protein>
    <submittedName>
        <fullName evidence="5">Uncharacterized protein</fullName>
    </submittedName>
</protein>
<evidence type="ECO:0000256" key="1">
    <source>
        <dbReference type="ARBA" id="ARBA00004555"/>
    </source>
</evidence>
<evidence type="ECO:0000256" key="4">
    <source>
        <dbReference type="SAM" id="Coils"/>
    </source>
</evidence>
<feature type="coiled-coil region" evidence="4">
    <location>
        <begin position="686"/>
        <end position="745"/>
    </location>
</feature>
<gene>
    <name evidence="5" type="ORF">HK099_003714</name>
</gene>
<feature type="coiled-coil region" evidence="4">
    <location>
        <begin position="144"/>
        <end position="178"/>
    </location>
</feature>
<keyword evidence="2" id="KW-0333">Golgi apparatus</keyword>
<dbReference type="GO" id="GO:0007030">
    <property type="term" value="P:Golgi organization"/>
    <property type="evidence" value="ECO:0007669"/>
    <property type="project" value="TreeGrafter"/>
</dbReference>
<reference evidence="5" key="1">
    <citation type="submission" date="2020-05" db="EMBL/GenBank/DDBJ databases">
        <title>Phylogenomic resolution of chytrid fungi.</title>
        <authorList>
            <person name="Stajich J.E."/>
            <person name="Amses K."/>
            <person name="Simmons R."/>
            <person name="Seto K."/>
            <person name="Myers J."/>
            <person name="Bonds A."/>
            <person name="Quandt C.A."/>
            <person name="Barry K."/>
            <person name="Liu P."/>
            <person name="Grigoriev I."/>
            <person name="Longcore J.E."/>
            <person name="James T.Y."/>
        </authorList>
    </citation>
    <scope>NUCLEOTIDE SEQUENCE</scope>
    <source>
        <strain evidence="5">JEL0476</strain>
    </source>
</reference>
<comment type="caution">
    <text evidence="5">The sequence shown here is derived from an EMBL/GenBank/DDBJ whole genome shotgun (WGS) entry which is preliminary data.</text>
</comment>
<feature type="coiled-coil region" evidence="4">
    <location>
        <begin position="204"/>
        <end position="473"/>
    </location>
</feature>
<dbReference type="GO" id="GO:0005794">
    <property type="term" value="C:Golgi apparatus"/>
    <property type="evidence" value="ECO:0007669"/>
    <property type="project" value="UniProtKB-SubCell"/>
</dbReference>
<dbReference type="GO" id="GO:0006888">
    <property type="term" value="P:endoplasmic reticulum to Golgi vesicle-mediated transport"/>
    <property type="evidence" value="ECO:0007669"/>
    <property type="project" value="TreeGrafter"/>
</dbReference>
<feature type="coiled-coil region" evidence="4">
    <location>
        <begin position="785"/>
        <end position="876"/>
    </location>
</feature>
<organism evidence="5 6">
    <name type="scientific">Clydaea vesicula</name>
    <dbReference type="NCBI Taxonomy" id="447962"/>
    <lineage>
        <taxon>Eukaryota</taxon>
        <taxon>Fungi</taxon>
        <taxon>Fungi incertae sedis</taxon>
        <taxon>Chytridiomycota</taxon>
        <taxon>Chytridiomycota incertae sedis</taxon>
        <taxon>Chytridiomycetes</taxon>
        <taxon>Lobulomycetales</taxon>
        <taxon>Lobulomycetaceae</taxon>
        <taxon>Clydaea</taxon>
    </lineage>
</organism>